<comment type="function">
    <text evidence="5">Catalyzes the NADPH-dependent reduction of N-acetyl-5-glutamyl phosphate to yield N-acetyl-L-glutamate 5-semialdehyde.</text>
</comment>
<dbReference type="Pfam" id="PF22698">
    <property type="entry name" value="Semialdhyde_dhC_1"/>
    <property type="match status" value="1"/>
</dbReference>
<keyword evidence="5" id="KW-0963">Cytoplasm</keyword>
<dbReference type="AlphaFoldDB" id="A0A1Q6DV68"/>
<dbReference type="Gene3D" id="3.40.50.720">
    <property type="entry name" value="NAD(P)-binding Rossmann-like Domain"/>
    <property type="match status" value="1"/>
</dbReference>
<dbReference type="STRING" id="1903181.BTN85_0767"/>
<comment type="pathway">
    <text evidence="5">Amino-acid biosynthesis; L-arginine biosynthesis; N(2)-acetyl-L-ornithine from L-glutamate: step 3/4.</text>
</comment>
<evidence type="ECO:0000259" key="7">
    <source>
        <dbReference type="SMART" id="SM00859"/>
    </source>
</evidence>
<keyword evidence="1 5" id="KW-0055">Arginine biosynthesis</keyword>
<dbReference type="PANTHER" id="PTHR32338:SF10">
    <property type="entry name" value="N-ACETYL-GAMMA-GLUTAMYL-PHOSPHATE REDUCTASE, CHLOROPLASTIC-RELATED"/>
    <property type="match status" value="1"/>
</dbReference>
<dbReference type="Proteomes" id="UP000185744">
    <property type="component" value="Unassembled WGS sequence"/>
</dbReference>
<comment type="caution">
    <text evidence="8">The sequence shown here is derived from an EMBL/GenBank/DDBJ whole genome shotgun (WGS) entry which is preliminary data.</text>
</comment>
<dbReference type="GO" id="GO:0005737">
    <property type="term" value="C:cytoplasm"/>
    <property type="evidence" value="ECO:0007669"/>
    <property type="project" value="UniProtKB-SubCell"/>
</dbReference>
<evidence type="ECO:0000256" key="6">
    <source>
        <dbReference type="PROSITE-ProRule" id="PRU10010"/>
    </source>
</evidence>
<keyword evidence="3 5" id="KW-0521">NADP</keyword>
<dbReference type="PANTHER" id="PTHR32338">
    <property type="entry name" value="N-ACETYL-GAMMA-GLUTAMYL-PHOSPHATE REDUCTASE, CHLOROPLASTIC-RELATED-RELATED"/>
    <property type="match status" value="1"/>
</dbReference>
<evidence type="ECO:0000256" key="1">
    <source>
        <dbReference type="ARBA" id="ARBA00022571"/>
    </source>
</evidence>
<dbReference type="InterPro" id="IPR023013">
    <property type="entry name" value="AGPR_AS"/>
</dbReference>
<dbReference type="InterPro" id="IPR036291">
    <property type="entry name" value="NAD(P)-bd_dom_sf"/>
</dbReference>
<dbReference type="GO" id="GO:0003942">
    <property type="term" value="F:N-acetyl-gamma-glutamyl-phosphate reductase activity"/>
    <property type="evidence" value="ECO:0007669"/>
    <property type="project" value="UniProtKB-UniRule"/>
</dbReference>
<dbReference type="Gene3D" id="3.30.360.10">
    <property type="entry name" value="Dihydrodipicolinate Reductase, domain 2"/>
    <property type="match status" value="1"/>
</dbReference>
<dbReference type="EC" id="1.2.1.38" evidence="5"/>
<dbReference type="GO" id="GO:0070401">
    <property type="term" value="F:NADP+ binding"/>
    <property type="evidence" value="ECO:0007669"/>
    <property type="project" value="InterPro"/>
</dbReference>
<organism evidence="8 9">
    <name type="scientific">Methanohalarchaeum thermophilum</name>
    <dbReference type="NCBI Taxonomy" id="1903181"/>
    <lineage>
        <taxon>Archaea</taxon>
        <taxon>Methanobacteriati</taxon>
        <taxon>Methanobacteriota</taxon>
        <taxon>Methanonatronarchaeia</taxon>
        <taxon>Methanonatronarchaeales</taxon>
        <taxon>Methanonatronarchaeaceae</taxon>
        <taxon>Candidatus Methanohalarchaeum</taxon>
    </lineage>
</organism>
<gene>
    <name evidence="5" type="primary">argC</name>
    <name evidence="8" type="ORF">BTN85_0767</name>
</gene>
<dbReference type="Pfam" id="PF01118">
    <property type="entry name" value="Semialdhyde_dh"/>
    <property type="match status" value="1"/>
</dbReference>
<dbReference type="InterPro" id="IPR058924">
    <property type="entry name" value="AGPR_dimerisation_dom"/>
</dbReference>
<comment type="subcellular location">
    <subcellularLocation>
        <location evidence="5">Cytoplasm</location>
    </subcellularLocation>
</comment>
<dbReference type="SUPFAM" id="SSF51735">
    <property type="entry name" value="NAD(P)-binding Rossmann-fold domains"/>
    <property type="match status" value="1"/>
</dbReference>
<dbReference type="InterPro" id="IPR050085">
    <property type="entry name" value="AGPR"/>
</dbReference>
<dbReference type="PROSITE" id="PS01224">
    <property type="entry name" value="ARGC"/>
    <property type="match status" value="1"/>
</dbReference>
<sequence>MIEAGVVGGSGYTGSELLRIILNHPEFELKFATSRSYSGERIGDILPSLERLTDQSFVSPSKEQLEGDLVFTAVPHTKAMEYVPYLVENCSTVVDLSADYRIPTREFEEVYGAQHSDPGRECIYGLTELNREKIAVSSFVANPGCFPTGACLSVLPLLEEDGVNRILFDSKTGISGAGAKPTESTHFPNVQEEVSPYNVTSHRHLSEMKMVVGGNNRDVYFTPHIIPSTRGILTTSHLFDVSLDEDEVFKLFKDYYDDDYFVRVKKDVPKLSSVRGSNFVDIGGFEIKEGRLVVVSAIDNLVKGAAGQAIQNANIMNNLDEKLGLDYAGLSP</sequence>
<dbReference type="CDD" id="cd23934">
    <property type="entry name" value="AGPR_1_C"/>
    <property type="match status" value="1"/>
</dbReference>
<keyword evidence="9" id="KW-1185">Reference proteome</keyword>
<reference evidence="8" key="1">
    <citation type="submission" date="2016-12" db="EMBL/GenBank/DDBJ databases">
        <title>Discovery of methanogenic haloarchaea.</title>
        <authorList>
            <person name="Sorokin D.Y."/>
            <person name="Makarova K.S."/>
            <person name="Abbas B."/>
            <person name="Ferrer M."/>
            <person name="Golyshin P.N."/>
        </authorList>
    </citation>
    <scope>NUCLEOTIDE SEQUENCE [LARGE SCALE GENOMIC DNA]</scope>
    <source>
        <strain evidence="8">HMET1</strain>
    </source>
</reference>
<proteinExistence type="inferred from homology"/>
<evidence type="ECO:0000256" key="2">
    <source>
        <dbReference type="ARBA" id="ARBA00022605"/>
    </source>
</evidence>
<dbReference type="InterPro" id="IPR000706">
    <property type="entry name" value="AGPR_type-1"/>
</dbReference>
<dbReference type="GO" id="GO:0006526">
    <property type="term" value="P:L-arginine biosynthetic process"/>
    <property type="evidence" value="ECO:0007669"/>
    <property type="project" value="UniProtKB-UniRule"/>
</dbReference>
<dbReference type="UniPathway" id="UPA00068">
    <property type="reaction ID" value="UER00108"/>
</dbReference>
<dbReference type="FunCoup" id="A0A1Q6DV68">
    <property type="interactions" value="74"/>
</dbReference>
<dbReference type="CDD" id="cd17895">
    <property type="entry name" value="AGPR_1_N"/>
    <property type="match status" value="1"/>
</dbReference>
<feature type="domain" description="Semialdehyde dehydrogenase NAD-binding" evidence="7">
    <location>
        <begin position="3"/>
        <end position="137"/>
    </location>
</feature>
<dbReference type="SMART" id="SM00859">
    <property type="entry name" value="Semialdhyde_dh"/>
    <property type="match status" value="1"/>
</dbReference>
<feature type="active site" evidence="5 6">
    <location>
        <position position="145"/>
    </location>
</feature>
<dbReference type="InParanoid" id="A0A1Q6DV68"/>
<dbReference type="EMBL" id="MSDW01000001">
    <property type="protein sequence ID" value="OKY78280.1"/>
    <property type="molecule type" value="Genomic_DNA"/>
</dbReference>
<dbReference type="SUPFAM" id="SSF55347">
    <property type="entry name" value="Glyceraldehyde-3-phosphate dehydrogenase-like, C-terminal domain"/>
    <property type="match status" value="1"/>
</dbReference>
<protein>
    <recommendedName>
        <fullName evidence="5">N-acetyl-gamma-glutamyl-phosphate reductase</fullName>
        <shortName evidence="5">AGPR</shortName>
        <ecNumber evidence="5">1.2.1.38</ecNumber>
    </recommendedName>
    <alternativeName>
        <fullName evidence="5">N-acetyl-glutamate semialdehyde dehydrogenase</fullName>
        <shortName evidence="5">NAGSA dehydrogenase</shortName>
    </alternativeName>
</protein>
<evidence type="ECO:0000256" key="4">
    <source>
        <dbReference type="ARBA" id="ARBA00023002"/>
    </source>
</evidence>
<evidence type="ECO:0000256" key="3">
    <source>
        <dbReference type="ARBA" id="ARBA00022857"/>
    </source>
</evidence>
<evidence type="ECO:0000313" key="8">
    <source>
        <dbReference type="EMBL" id="OKY78280.1"/>
    </source>
</evidence>
<dbReference type="HAMAP" id="MF_00150">
    <property type="entry name" value="ArgC_type1"/>
    <property type="match status" value="1"/>
</dbReference>
<evidence type="ECO:0000256" key="5">
    <source>
        <dbReference type="HAMAP-Rule" id="MF_00150"/>
    </source>
</evidence>
<dbReference type="InterPro" id="IPR000534">
    <property type="entry name" value="Semialdehyde_DH_NAD-bd"/>
</dbReference>
<comment type="similarity">
    <text evidence="5">Belongs to the NAGSA dehydrogenase family. Type 1 subfamily.</text>
</comment>
<keyword evidence="4 5" id="KW-0560">Oxidoreductase</keyword>
<keyword evidence="2 5" id="KW-0028">Amino-acid biosynthesis</keyword>
<evidence type="ECO:0000313" key="9">
    <source>
        <dbReference type="Proteomes" id="UP000185744"/>
    </source>
</evidence>
<accession>A0A1Q6DV68</accession>
<dbReference type="NCBIfam" id="TIGR01850">
    <property type="entry name" value="argC"/>
    <property type="match status" value="1"/>
</dbReference>
<comment type="catalytic activity">
    <reaction evidence="5">
        <text>N-acetyl-L-glutamate 5-semialdehyde + phosphate + NADP(+) = N-acetyl-L-glutamyl 5-phosphate + NADPH + H(+)</text>
        <dbReference type="Rhea" id="RHEA:21588"/>
        <dbReference type="ChEBI" id="CHEBI:15378"/>
        <dbReference type="ChEBI" id="CHEBI:29123"/>
        <dbReference type="ChEBI" id="CHEBI:43474"/>
        <dbReference type="ChEBI" id="CHEBI:57783"/>
        <dbReference type="ChEBI" id="CHEBI:57936"/>
        <dbReference type="ChEBI" id="CHEBI:58349"/>
        <dbReference type="EC" id="1.2.1.38"/>
    </reaction>
</comment>
<dbReference type="GO" id="GO:0051287">
    <property type="term" value="F:NAD binding"/>
    <property type="evidence" value="ECO:0007669"/>
    <property type="project" value="InterPro"/>
</dbReference>
<name>A0A1Q6DV68_METT1</name>